<dbReference type="Proteomes" id="UP001283341">
    <property type="component" value="Unassembled WGS sequence"/>
</dbReference>
<dbReference type="AlphaFoldDB" id="A0AAE0IEE0"/>
<organism evidence="1 2">
    <name type="scientific">Apodospora peruviana</name>
    <dbReference type="NCBI Taxonomy" id="516989"/>
    <lineage>
        <taxon>Eukaryota</taxon>
        <taxon>Fungi</taxon>
        <taxon>Dikarya</taxon>
        <taxon>Ascomycota</taxon>
        <taxon>Pezizomycotina</taxon>
        <taxon>Sordariomycetes</taxon>
        <taxon>Sordariomycetidae</taxon>
        <taxon>Sordariales</taxon>
        <taxon>Lasiosphaeriaceae</taxon>
        <taxon>Apodospora</taxon>
    </lineage>
</organism>
<evidence type="ECO:0000313" key="1">
    <source>
        <dbReference type="EMBL" id="KAK3322731.1"/>
    </source>
</evidence>
<proteinExistence type="predicted"/>
<evidence type="ECO:0000313" key="2">
    <source>
        <dbReference type="Proteomes" id="UP001283341"/>
    </source>
</evidence>
<name>A0AAE0IEE0_9PEZI</name>
<reference evidence="1" key="2">
    <citation type="submission" date="2023-06" db="EMBL/GenBank/DDBJ databases">
        <authorList>
            <consortium name="Lawrence Berkeley National Laboratory"/>
            <person name="Haridas S."/>
            <person name="Hensen N."/>
            <person name="Bonometti L."/>
            <person name="Westerberg I."/>
            <person name="Brannstrom I.O."/>
            <person name="Guillou S."/>
            <person name="Cros-Aarteil S."/>
            <person name="Calhoun S."/>
            <person name="Kuo A."/>
            <person name="Mondo S."/>
            <person name="Pangilinan J."/>
            <person name="Riley R."/>
            <person name="Labutti K."/>
            <person name="Andreopoulos B."/>
            <person name="Lipzen A."/>
            <person name="Chen C."/>
            <person name="Yanf M."/>
            <person name="Daum C."/>
            <person name="Ng V."/>
            <person name="Clum A."/>
            <person name="Steindorff A."/>
            <person name="Ohm R."/>
            <person name="Martin F."/>
            <person name="Silar P."/>
            <person name="Natvig D."/>
            <person name="Lalanne C."/>
            <person name="Gautier V."/>
            <person name="Ament-Velasquez S.L."/>
            <person name="Kruys A."/>
            <person name="Hutchinson M.I."/>
            <person name="Powell A.J."/>
            <person name="Barry K."/>
            <person name="Miller A.N."/>
            <person name="Grigoriev I.V."/>
            <person name="Debuchy R."/>
            <person name="Gladieux P."/>
            <person name="Thoren M.H."/>
            <person name="Johannesson H."/>
        </authorList>
    </citation>
    <scope>NUCLEOTIDE SEQUENCE</scope>
    <source>
        <strain evidence="1">CBS 118394</strain>
    </source>
</reference>
<dbReference type="EMBL" id="JAUEDM010000003">
    <property type="protein sequence ID" value="KAK3322731.1"/>
    <property type="molecule type" value="Genomic_DNA"/>
</dbReference>
<sequence length="342" mass="37070">MAHPIQRDSPTPLSILSPPIPLKTSYTQLWGSLVRDPYTPTDKYSTFDAADTDLPIKLIPAIEDDTPLPIENYEEVINRQANAAAKLKLATIIKGWVQSSKSSTETRRGTRALFWFMKSPEDQFKKLMNDPKYNAQAKKLVTDILKSSMYKRGSGGDATKEQRRSVTVFFVSGMLALEEFEFESDAGKNKGAGFGAAAVEPKTGIKVAEGEAEFSRSADRSVGGTIKTPVIIALSYHEATLELRESTGFRARVKGLVGRKESSVTVAGTVAAISDDVWKGLTLKPERFHGDARFFDLDTAGEGNGHPVVDKGKAVEEVGIGQNGSTGNAVGEQNLLPNIYAA</sequence>
<keyword evidence="2" id="KW-1185">Reference proteome</keyword>
<protein>
    <submittedName>
        <fullName evidence="1">Uncharacterized protein</fullName>
    </submittedName>
</protein>
<accession>A0AAE0IEE0</accession>
<comment type="caution">
    <text evidence="1">The sequence shown here is derived from an EMBL/GenBank/DDBJ whole genome shotgun (WGS) entry which is preliminary data.</text>
</comment>
<gene>
    <name evidence="1" type="ORF">B0H66DRAFT_213640</name>
</gene>
<reference evidence="1" key="1">
    <citation type="journal article" date="2023" name="Mol. Phylogenet. Evol.">
        <title>Genome-scale phylogeny and comparative genomics of the fungal order Sordariales.</title>
        <authorList>
            <person name="Hensen N."/>
            <person name="Bonometti L."/>
            <person name="Westerberg I."/>
            <person name="Brannstrom I.O."/>
            <person name="Guillou S."/>
            <person name="Cros-Aarteil S."/>
            <person name="Calhoun S."/>
            <person name="Haridas S."/>
            <person name="Kuo A."/>
            <person name="Mondo S."/>
            <person name="Pangilinan J."/>
            <person name="Riley R."/>
            <person name="LaButti K."/>
            <person name="Andreopoulos B."/>
            <person name="Lipzen A."/>
            <person name="Chen C."/>
            <person name="Yan M."/>
            <person name="Daum C."/>
            <person name="Ng V."/>
            <person name="Clum A."/>
            <person name="Steindorff A."/>
            <person name="Ohm R.A."/>
            <person name="Martin F."/>
            <person name="Silar P."/>
            <person name="Natvig D.O."/>
            <person name="Lalanne C."/>
            <person name="Gautier V."/>
            <person name="Ament-Velasquez S.L."/>
            <person name="Kruys A."/>
            <person name="Hutchinson M.I."/>
            <person name="Powell A.J."/>
            <person name="Barry K."/>
            <person name="Miller A.N."/>
            <person name="Grigoriev I.V."/>
            <person name="Debuchy R."/>
            <person name="Gladieux P."/>
            <person name="Hiltunen Thoren M."/>
            <person name="Johannesson H."/>
        </authorList>
    </citation>
    <scope>NUCLEOTIDE SEQUENCE</scope>
    <source>
        <strain evidence="1">CBS 118394</strain>
    </source>
</reference>